<dbReference type="SMART" id="SM00332">
    <property type="entry name" value="PP2Cc"/>
    <property type="match status" value="1"/>
</dbReference>
<keyword evidence="1" id="KW-0378">Hydrolase</keyword>
<keyword evidence="2" id="KW-0472">Membrane</keyword>
<dbReference type="InterPro" id="IPR052016">
    <property type="entry name" value="Bact_Sigma-Reg"/>
</dbReference>
<dbReference type="InterPro" id="IPR014221">
    <property type="entry name" value="SpoII_E"/>
</dbReference>
<accession>A0A1M5Y7D4</accession>
<dbReference type="InterPro" id="IPR045768">
    <property type="entry name" value="SpoIIE_N"/>
</dbReference>
<dbReference type="InterPro" id="IPR001932">
    <property type="entry name" value="PPM-type_phosphatase-like_dom"/>
</dbReference>
<feature type="transmembrane region" description="Helical" evidence="2">
    <location>
        <begin position="30"/>
        <end position="48"/>
    </location>
</feature>
<feature type="transmembrane region" description="Helical" evidence="2">
    <location>
        <begin position="185"/>
        <end position="207"/>
    </location>
</feature>
<dbReference type="InterPro" id="IPR036457">
    <property type="entry name" value="PPM-type-like_dom_sf"/>
</dbReference>
<dbReference type="PANTHER" id="PTHR43156">
    <property type="entry name" value="STAGE II SPORULATION PROTEIN E-RELATED"/>
    <property type="match status" value="1"/>
</dbReference>
<dbReference type="Proteomes" id="UP000184526">
    <property type="component" value="Unassembled WGS sequence"/>
</dbReference>
<reference evidence="4 5" key="1">
    <citation type="submission" date="2016-11" db="EMBL/GenBank/DDBJ databases">
        <authorList>
            <person name="Jaros S."/>
            <person name="Januszkiewicz K."/>
            <person name="Wedrychowicz H."/>
        </authorList>
    </citation>
    <scope>NUCLEOTIDE SEQUENCE [LARGE SCALE GENOMIC DNA]</scope>
    <source>
        <strain evidence="4 5">DSM 3089</strain>
    </source>
</reference>
<dbReference type="STRING" id="1121306.SAMN02745196_02699"/>
<dbReference type="PROSITE" id="PS51746">
    <property type="entry name" value="PPM_2"/>
    <property type="match status" value="1"/>
</dbReference>
<dbReference type="OrthoDB" id="9763774at2"/>
<dbReference type="NCBIfam" id="TIGR02865">
    <property type="entry name" value="spore_II_E"/>
    <property type="match status" value="1"/>
</dbReference>
<feature type="domain" description="PPM-type phosphatase" evidence="3">
    <location>
        <begin position="579"/>
        <end position="790"/>
    </location>
</feature>
<evidence type="ECO:0000313" key="4">
    <source>
        <dbReference type="EMBL" id="SHI07967.1"/>
    </source>
</evidence>
<feature type="transmembrane region" description="Helical" evidence="2">
    <location>
        <begin position="248"/>
        <end position="265"/>
    </location>
</feature>
<dbReference type="AlphaFoldDB" id="A0A1M5Y7D4"/>
<feature type="transmembrane region" description="Helical" evidence="2">
    <location>
        <begin position="92"/>
        <end position="111"/>
    </location>
</feature>
<protein>
    <submittedName>
        <fullName evidence="4">Stage II sporulation protein E</fullName>
    </submittedName>
</protein>
<feature type="transmembrane region" description="Helical" evidence="2">
    <location>
        <begin position="144"/>
        <end position="164"/>
    </location>
</feature>
<keyword evidence="2" id="KW-1133">Transmembrane helix</keyword>
<dbReference type="SUPFAM" id="SSF81606">
    <property type="entry name" value="PP2C-like"/>
    <property type="match status" value="1"/>
</dbReference>
<keyword evidence="5" id="KW-1185">Reference proteome</keyword>
<name>A0A1M5Y7D4_9CLOT</name>
<dbReference type="RefSeq" id="WP_072832535.1">
    <property type="nucleotide sequence ID" value="NZ_FQXP01000012.1"/>
</dbReference>
<dbReference type="GO" id="GO:0004722">
    <property type="term" value="F:protein serine/threonine phosphatase activity"/>
    <property type="evidence" value="ECO:0007669"/>
    <property type="project" value="InterPro"/>
</dbReference>
<dbReference type="Gene3D" id="3.60.40.10">
    <property type="entry name" value="PPM-type phosphatase domain"/>
    <property type="match status" value="1"/>
</dbReference>
<sequence length="794" mass="88003">MQYGVEVLPYKREGKKNVSKGKNNEGVKAGLKYIVLFSVMLLVTRVKLINNMAPFGVAMLMCITSYTSSVSSIVVTMGGVLGYLSLIGQSEYLGLYIIALATTLAFQYIVGRHLEKKKRIFILGTAIFLEFLLSNFLISGYGLQVSAFSALLQITLIVPICFVLDNGIMGIKELNTKHLFNNEEIISMGILLSLIVAGTWGIEIAGISLMNIFALASIAIVSYICGSSVGAATGVAMGIVAGMCTNNMVAYISMYSICGLITGIFKDVSKWVSAIGFIVVFLILKIYLLEVGGFSLIEAGVAGLIFVCISNKHYRKLALDLNADKKTVNLTDEYVDKVKEMFAYKLEDFSGLLTNMSGVLNNLIENDKLGMRNKSSALVQCLADRVCSNCDMNHLCWKREIHYTYSAFGELIQNLQENNHIVPNEIERKCTHRNALLRNAEDIITKYMLSEMKRLSLCEGRELLSNQIINISGIIKNIGEDFSKDITINTKVEQDIRRILDKSNINYEDVFSFENKVGSLVVKVSIKNCRNKDIVIKAILPLICKATGIDMCISNDKCNVDYSKNIYEFTFEQAPKFYVSTYASVKCKEGEKCNGDTFNYGGLNDGSYLCVLSDGMGSGPQASRESSAAVQLVNDFMKSGFDKVTAINVVNSIMTMRFDEEEKFTTLDLANIDLNTGEAEFVKVGSVSTFIKSANNISIVRSKSLPIGVLEEADIEIERKMLKNGDFLIMMSDGVSDCDQNEEGDKWISEYLKNNNFNDPKDLAYALMDEAMKLSKYKIKDDMTVLVSKVYALE</sequence>
<feature type="transmembrane region" description="Helical" evidence="2">
    <location>
        <begin position="213"/>
        <end position="241"/>
    </location>
</feature>
<organism evidence="4 5">
    <name type="scientific">Clostridium collagenovorans DSM 3089</name>
    <dbReference type="NCBI Taxonomy" id="1121306"/>
    <lineage>
        <taxon>Bacteria</taxon>
        <taxon>Bacillati</taxon>
        <taxon>Bacillota</taxon>
        <taxon>Clostridia</taxon>
        <taxon>Eubacteriales</taxon>
        <taxon>Clostridiaceae</taxon>
        <taxon>Clostridium</taxon>
    </lineage>
</organism>
<evidence type="ECO:0000256" key="2">
    <source>
        <dbReference type="SAM" id="Phobius"/>
    </source>
</evidence>
<dbReference type="PANTHER" id="PTHR43156:SF2">
    <property type="entry name" value="STAGE II SPORULATION PROTEIN E"/>
    <property type="match status" value="1"/>
</dbReference>
<dbReference type="Pfam" id="PF07228">
    <property type="entry name" value="SpoIIE"/>
    <property type="match status" value="1"/>
</dbReference>
<gene>
    <name evidence="4" type="ORF">SAMN02745196_02699</name>
</gene>
<proteinExistence type="predicted"/>
<feature type="transmembrane region" description="Helical" evidence="2">
    <location>
        <begin position="271"/>
        <end position="289"/>
    </location>
</feature>
<feature type="transmembrane region" description="Helical" evidence="2">
    <location>
        <begin position="120"/>
        <end position="138"/>
    </location>
</feature>
<dbReference type="Pfam" id="PF19732">
    <property type="entry name" value="SpoIIE_N"/>
    <property type="match status" value="1"/>
</dbReference>
<dbReference type="SMART" id="SM00331">
    <property type="entry name" value="PP2C_SIG"/>
    <property type="match status" value="1"/>
</dbReference>
<evidence type="ECO:0000256" key="1">
    <source>
        <dbReference type="ARBA" id="ARBA00022801"/>
    </source>
</evidence>
<feature type="transmembrane region" description="Helical" evidence="2">
    <location>
        <begin position="60"/>
        <end position="86"/>
    </location>
</feature>
<evidence type="ECO:0000313" key="5">
    <source>
        <dbReference type="Proteomes" id="UP000184526"/>
    </source>
</evidence>
<keyword evidence="2" id="KW-0812">Transmembrane</keyword>
<dbReference type="EMBL" id="FQXP01000012">
    <property type="protein sequence ID" value="SHI07967.1"/>
    <property type="molecule type" value="Genomic_DNA"/>
</dbReference>
<evidence type="ECO:0000259" key="3">
    <source>
        <dbReference type="PROSITE" id="PS51746"/>
    </source>
</evidence>